<evidence type="ECO:0000313" key="4">
    <source>
        <dbReference type="EMBL" id="PWI56973.1"/>
    </source>
</evidence>
<dbReference type="GO" id="GO:0003677">
    <property type="term" value="F:DNA binding"/>
    <property type="evidence" value="ECO:0007669"/>
    <property type="project" value="UniProtKB-KW"/>
</dbReference>
<comment type="caution">
    <text evidence="4">The sequence shown here is derived from an EMBL/GenBank/DDBJ whole genome shotgun (WGS) entry which is preliminary data.</text>
</comment>
<evidence type="ECO:0000313" key="5">
    <source>
        <dbReference type="Proteomes" id="UP000245380"/>
    </source>
</evidence>
<evidence type="ECO:0000256" key="1">
    <source>
        <dbReference type="ARBA" id="ARBA00023125"/>
    </source>
</evidence>
<evidence type="ECO:0000259" key="3">
    <source>
        <dbReference type="PROSITE" id="PS50943"/>
    </source>
</evidence>
<dbReference type="PANTHER" id="PTHR46797:SF1">
    <property type="entry name" value="METHYLPHOSPHONATE SYNTHASE"/>
    <property type="match status" value="1"/>
</dbReference>
<dbReference type="Pfam" id="PF13176">
    <property type="entry name" value="TPR_7"/>
    <property type="match status" value="1"/>
</dbReference>
<reference evidence="4 5" key="1">
    <citation type="submission" date="2016-11" db="EMBL/GenBank/DDBJ databases">
        <title>Comparative genomics of Acidibacillus ferroxidans species.</title>
        <authorList>
            <person name="Oliveira G."/>
            <person name="Nunes G."/>
            <person name="Oliveira R."/>
            <person name="Araujo F."/>
            <person name="Salim A."/>
            <person name="Scholte L."/>
            <person name="Morais D."/>
            <person name="Nancucheo I."/>
            <person name="Johnson D.B."/>
            <person name="Grail B."/>
            <person name="Bittencourt J."/>
            <person name="Valadares R."/>
        </authorList>
    </citation>
    <scope>NUCLEOTIDE SEQUENCE [LARGE SCALE GENOMIC DNA]</scope>
    <source>
        <strain evidence="4 5">Y002</strain>
    </source>
</reference>
<dbReference type="Pfam" id="PF01381">
    <property type="entry name" value="HTH_3"/>
    <property type="match status" value="1"/>
</dbReference>
<dbReference type="InterPro" id="IPR050807">
    <property type="entry name" value="TransReg_Diox_bact_type"/>
</dbReference>
<dbReference type="RefSeq" id="WP_181363071.1">
    <property type="nucleotide sequence ID" value="NZ_MPDK01000021.1"/>
</dbReference>
<dbReference type="InterPro" id="IPR001387">
    <property type="entry name" value="Cro/C1-type_HTH"/>
</dbReference>
<dbReference type="Pfam" id="PF13424">
    <property type="entry name" value="TPR_12"/>
    <property type="match status" value="1"/>
</dbReference>
<dbReference type="SUPFAM" id="SSF47413">
    <property type="entry name" value="lambda repressor-like DNA-binding domains"/>
    <property type="match status" value="1"/>
</dbReference>
<dbReference type="SMART" id="SM00530">
    <property type="entry name" value="HTH_XRE"/>
    <property type="match status" value="1"/>
</dbReference>
<dbReference type="InterPro" id="IPR010982">
    <property type="entry name" value="Lambda_DNA-bd_dom_sf"/>
</dbReference>
<name>A0A2U3D6U6_SULT2</name>
<dbReference type="Proteomes" id="UP000245380">
    <property type="component" value="Unassembled WGS sequence"/>
</dbReference>
<protein>
    <recommendedName>
        <fullName evidence="3">HTH cro/C1-type domain-containing protein</fullName>
    </recommendedName>
</protein>
<dbReference type="Gene3D" id="1.25.40.10">
    <property type="entry name" value="Tetratricopeptide repeat domain"/>
    <property type="match status" value="1"/>
</dbReference>
<dbReference type="PROSITE" id="PS50005">
    <property type="entry name" value="TPR"/>
    <property type="match status" value="1"/>
</dbReference>
<feature type="domain" description="HTH cro/C1-type" evidence="3">
    <location>
        <begin position="13"/>
        <end position="66"/>
    </location>
</feature>
<dbReference type="InterPro" id="IPR011990">
    <property type="entry name" value="TPR-like_helical_dom_sf"/>
</dbReference>
<dbReference type="CDD" id="cd00093">
    <property type="entry name" value="HTH_XRE"/>
    <property type="match status" value="1"/>
</dbReference>
<keyword evidence="2" id="KW-0802">TPR repeat</keyword>
<dbReference type="GO" id="GO:0005829">
    <property type="term" value="C:cytosol"/>
    <property type="evidence" value="ECO:0007669"/>
    <property type="project" value="TreeGrafter"/>
</dbReference>
<dbReference type="SMART" id="SM00028">
    <property type="entry name" value="TPR"/>
    <property type="match status" value="6"/>
</dbReference>
<organism evidence="4 5">
    <name type="scientific">Sulfoacidibacillus thermotolerans</name>
    <name type="common">Acidibacillus sulfuroxidans</name>
    <dbReference type="NCBI Taxonomy" id="1765684"/>
    <lineage>
        <taxon>Bacteria</taxon>
        <taxon>Bacillati</taxon>
        <taxon>Bacillota</taxon>
        <taxon>Bacilli</taxon>
        <taxon>Bacillales</taxon>
        <taxon>Alicyclobacillaceae</taxon>
        <taxon>Sulfoacidibacillus</taxon>
    </lineage>
</organism>
<gene>
    <name evidence="4" type="ORF">BM613_10840</name>
</gene>
<evidence type="ECO:0000256" key="2">
    <source>
        <dbReference type="PROSITE-ProRule" id="PRU00339"/>
    </source>
</evidence>
<sequence>MKSGVPQTLGAKIRALRIERGLTQGELTRGEITAGLISQIESDRVAPSFRVIQLLAEQLGIQPHELITDVESRNLQLQILKEARDYLHVKKGEIALALLQQLASSQSRYISDAELYLEMAYAKQLIGQFDEALDLYATVEHEALLQSDAVTLADCMTRQGDLYMQLGKLPLALYSYKKALHFLQMQPNATFLEVYNLRKNISILLYRAGNIKQALHFAESSLSDLQADEHAEQLAETYTMLSVLYAGLTQRDSALYYAKAAISQYESLNLTIEALDASLNYAMILRELGDCEAALAFLIPVLAHYYDWGIREGLAQVWLERGDCECALQQYDDASRSLERAVALLAPNTIDYAQSLLLQGKIAAATGSFAKAVKAYDEALTILENQERHVTSIQILQALEQIYMELGEPKKALKSRERALALTAKTEQTRLIMSTIA</sequence>
<dbReference type="AlphaFoldDB" id="A0A2U3D6U6"/>
<dbReference type="InterPro" id="IPR019734">
    <property type="entry name" value="TPR_rpt"/>
</dbReference>
<dbReference type="GO" id="GO:0003700">
    <property type="term" value="F:DNA-binding transcription factor activity"/>
    <property type="evidence" value="ECO:0007669"/>
    <property type="project" value="TreeGrafter"/>
</dbReference>
<proteinExistence type="predicted"/>
<dbReference type="PROSITE" id="PS50943">
    <property type="entry name" value="HTH_CROC1"/>
    <property type="match status" value="1"/>
</dbReference>
<accession>A0A2U3D6U6</accession>
<feature type="repeat" description="TPR" evidence="2">
    <location>
        <begin position="353"/>
        <end position="386"/>
    </location>
</feature>
<keyword evidence="1" id="KW-0238">DNA-binding</keyword>
<keyword evidence="5" id="KW-1185">Reference proteome</keyword>
<dbReference type="SUPFAM" id="SSF48452">
    <property type="entry name" value="TPR-like"/>
    <property type="match status" value="3"/>
</dbReference>
<dbReference type="PANTHER" id="PTHR46797">
    <property type="entry name" value="HTH-TYPE TRANSCRIPTIONAL REGULATOR"/>
    <property type="match status" value="1"/>
</dbReference>
<dbReference type="EMBL" id="MPDK01000021">
    <property type="protein sequence ID" value="PWI56973.1"/>
    <property type="molecule type" value="Genomic_DNA"/>
</dbReference>
<dbReference type="Gene3D" id="1.10.260.40">
    <property type="entry name" value="lambda repressor-like DNA-binding domains"/>
    <property type="match status" value="1"/>
</dbReference>